<keyword evidence="2" id="KW-1185">Reference proteome</keyword>
<evidence type="ECO:0000313" key="2">
    <source>
        <dbReference type="Proteomes" id="UP001239111"/>
    </source>
</evidence>
<proteinExistence type="predicted"/>
<accession>A0ACC2PGP0</accession>
<gene>
    <name evidence="1" type="ORF">QAD02_018435</name>
</gene>
<evidence type="ECO:0000313" key="1">
    <source>
        <dbReference type="EMBL" id="KAJ8682643.1"/>
    </source>
</evidence>
<dbReference type="Proteomes" id="UP001239111">
    <property type="component" value="Chromosome 1"/>
</dbReference>
<protein>
    <submittedName>
        <fullName evidence="1">Uncharacterized protein</fullName>
    </submittedName>
</protein>
<sequence>MDQEAELPMEVDPVKELDHEPMDVESVENVVVAARMMHGKGNDVDIGGSGMHVSEFIVNSLLRLRPFLRNKKILCSTEEELEALRDEISANRDVSLYIGKKLFPGLKLNPDIKKGITCLLFGGSHQKLDTDHRGDLHVLLLGDPGSGKSQLLKNVCKLGKNYVYTCGSGSSAAGLTAAVNRDQSVRIHSLRACNNRAPAVDDIPSV</sequence>
<name>A0ACC2PGP0_9HYME</name>
<organism evidence="1 2">
    <name type="scientific">Eretmocerus hayati</name>
    <dbReference type="NCBI Taxonomy" id="131215"/>
    <lineage>
        <taxon>Eukaryota</taxon>
        <taxon>Metazoa</taxon>
        <taxon>Ecdysozoa</taxon>
        <taxon>Arthropoda</taxon>
        <taxon>Hexapoda</taxon>
        <taxon>Insecta</taxon>
        <taxon>Pterygota</taxon>
        <taxon>Neoptera</taxon>
        <taxon>Endopterygota</taxon>
        <taxon>Hymenoptera</taxon>
        <taxon>Apocrita</taxon>
        <taxon>Proctotrupomorpha</taxon>
        <taxon>Chalcidoidea</taxon>
        <taxon>Aphelinidae</taxon>
        <taxon>Aphelininae</taxon>
        <taxon>Eretmocerus</taxon>
    </lineage>
</organism>
<reference evidence="1" key="1">
    <citation type="submission" date="2023-04" db="EMBL/GenBank/DDBJ databases">
        <title>A chromosome-level genome assembly of the parasitoid wasp Eretmocerus hayati.</title>
        <authorList>
            <person name="Zhong Y."/>
            <person name="Liu S."/>
            <person name="Liu Y."/>
        </authorList>
    </citation>
    <scope>NUCLEOTIDE SEQUENCE</scope>
    <source>
        <strain evidence="1">ZJU_SS_LIU_2023</strain>
    </source>
</reference>
<dbReference type="EMBL" id="CM056741">
    <property type="protein sequence ID" value="KAJ8682643.1"/>
    <property type="molecule type" value="Genomic_DNA"/>
</dbReference>
<comment type="caution">
    <text evidence="1">The sequence shown here is derived from an EMBL/GenBank/DDBJ whole genome shotgun (WGS) entry which is preliminary data.</text>
</comment>